<dbReference type="NCBIfam" id="NF002401">
    <property type="entry name" value="PRK01441.1"/>
    <property type="match status" value="1"/>
</dbReference>
<keyword evidence="3 4" id="KW-0546">Nucleotide metabolism</keyword>
<dbReference type="GeneID" id="90768296"/>
<dbReference type="RefSeq" id="WP_131617175.1">
    <property type="nucleotide sequence ID" value="NZ_CP036532.1"/>
</dbReference>
<dbReference type="EMBL" id="CP036532">
    <property type="protein sequence ID" value="QBK31514.1"/>
    <property type="molecule type" value="Genomic_DNA"/>
</dbReference>
<comment type="similarity">
    <text evidence="4">Belongs to the Maf family. YhdE subfamily.</text>
</comment>
<comment type="caution">
    <text evidence="4">Lacks conserved residue(s) required for the propagation of feature annotation.</text>
</comment>
<evidence type="ECO:0000256" key="3">
    <source>
        <dbReference type="ARBA" id="ARBA00023080"/>
    </source>
</evidence>
<evidence type="ECO:0000256" key="1">
    <source>
        <dbReference type="ARBA" id="ARBA00001968"/>
    </source>
</evidence>
<evidence type="ECO:0000313" key="6">
    <source>
        <dbReference type="EMBL" id="QBK31514.1"/>
    </source>
</evidence>
<reference evidence="6 7" key="1">
    <citation type="journal article" date="2017" name="Int. J. Syst. Evol. Microbiol.">
        <title>Roseitalea porphyridii gen. nov., sp. nov., isolated from a red alga, and reclassification of Hoeflea suaedae Chung et al. 2013 as Pseudohoeflea suaedae gen. nov., comb. nov.</title>
        <authorList>
            <person name="Hyeon J.W."/>
            <person name="Jeong S.E."/>
            <person name="Baek K."/>
            <person name="Jeon C.O."/>
        </authorList>
    </citation>
    <scope>NUCLEOTIDE SEQUENCE [LARGE SCALE GENOMIC DNA]</scope>
    <source>
        <strain evidence="6 7">MA7-20</strain>
    </source>
</reference>
<comment type="catalytic activity">
    <reaction evidence="4">
        <text>dTTP + H2O = dTMP + diphosphate + H(+)</text>
        <dbReference type="Rhea" id="RHEA:28534"/>
        <dbReference type="ChEBI" id="CHEBI:15377"/>
        <dbReference type="ChEBI" id="CHEBI:15378"/>
        <dbReference type="ChEBI" id="CHEBI:33019"/>
        <dbReference type="ChEBI" id="CHEBI:37568"/>
        <dbReference type="ChEBI" id="CHEBI:63528"/>
        <dbReference type="EC" id="3.6.1.9"/>
    </reaction>
</comment>
<comment type="catalytic activity">
    <reaction evidence="4">
        <text>UTP + H2O = UMP + diphosphate + H(+)</text>
        <dbReference type="Rhea" id="RHEA:29395"/>
        <dbReference type="ChEBI" id="CHEBI:15377"/>
        <dbReference type="ChEBI" id="CHEBI:15378"/>
        <dbReference type="ChEBI" id="CHEBI:33019"/>
        <dbReference type="ChEBI" id="CHEBI:46398"/>
        <dbReference type="ChEBI" id="CHEBI:57865"/>
        <dbReference type="EC" id="3.6.1.9"/>
    </reaction>
</comment>
<comment type="function">
    <text evidence="4">Nucleoside triphosphate pyrophosphatase that hydrolyzes dTTP and UTP. May have a dual role in cell division arrest and in preventing the incorporation of modified nucleotides into cellular nucleic acids.</text>
</comment>
<protein>
    <recommendedName>
        <fullName evidence="4">dTTP/UTP pyrophosphatase</fullName>
        <shortName evidence="4">dTTPase/UTPase</shortName>
        <ecNumber evidence="4">3.6.1.9</ecNumber>
    </recommendedName>
    <alternativeName>
        <fullName evidence="4">Nucleoside triphosphate pyrophosphatase</fullName>
    </alternativeName>
    <alternativeName>
        <fullName evidence="4">Nucleotide pyrophosphatase</fullName>
        <shortName evidence="4">Nucleotide PPase</shortName>
    </alternativeName>
</protein>
<dbReference type="AlphaFoldDB" id="A0A4P6V3Y8"/>
<keyword evidence="2 4" id="KW-0378">Hydrolase</keyword>
<dbReference type="SUPFAM" id="SSF52972">
    <property type="entry name" value="ITPase-like"/>
    <property type="match status" value="1"/>
</dbReference>
<evidence type="ECO:0000313" key="7">
    <source>
        <dbReference type="Proteomes" id="UP000293719"/>
    </source>
</evidence>
<dbReference type="GO" id="GO:0036218">
    <property type="term" value="F:dTTP diphosphatase activity"/>
    <property type="evidence" value="ECO:0007669"/>
    <property type="project" value="RHEA"/>
</dbReference>
<dbReference type="InterPro" id="IPR003697">
    <property type="entry name" value="Maf-like"/>
</dbReference>
<accession>A0A4P6V3Y8</accession>
<organism evidence="6 7">
    <name type="scientific">Roseitalea porphyridii</name>
    <dbReference type="NCBI Taxonomy" id="1852022"/>
    <lineage>
        <taxon>Bacteria</taxon>
        <taxon>Pseudomonadati</taxon>
        <taxon>Pseudomonadota</taxon>
        <taxon>Alphaproteobacteria</taxon>
        <taxon>Hyphomicrobiales</taxon>
        <taxon>Ahrensiaceae</taxon>
        <taxon>Roseitalea</taxon>
    </lineage>
</organism>
<evidence type="ECO:0000256" key="2">
    <source>
        <dbReference type="ARBA" id="ARBA00022801"/>
    </source>
</evidence>
<dbReference type="GO" id="GO:0009117">
    <property type="term" value="P:nucleotide metabolic process"/>
    <property type="evidence" value="ECO:0007669"/>
    <property type="project" value="UniProtKB-KW"/>
</dbReference>
<dbReference type="OrthoDB" id="9807767at2"/>
<dbReference type="PANTHER" id="PTHR43213">
    <property type="entry name" value="BIFUNCTIONAL DTTP/UTP PYROPHOSPHATASE/METHYLTRANSFERASE PROTEIN-RELATED"/>
    <property type="match status" value="1"/>
</dbReference>
<comment type="cofactor">
    <cofactor evidence="1 4">
        <name>a divalent metal cation</name>
        <dbReference type="ChEBI" id="CHEBI:60240"/>
    </cofactor>
</comment>
<dbReference type="PANTHER" id="PTHR43213:SF5">
    <property type="entry name" value="BIFUNCTIONAL DTTP_UTP PYROPHOSPHATASE_METHYLTRANSFERASE PROTEIN-RELATED"/>
    <property type="match status" value="1"/>
</dbReference>
<feature type="site" description="Important for substrate specificity" evidence="4">
    <location>
        <position position="19"/>
    </location>
</feature>
<evidence type="ECO:0000256" key="5">
    <source>
        <dbReference type="SAM" id="MobiDB-lite"/>
    </source>
</evidence>
<dbReference type="CDD" id="cd00555">
    <property type="entry name" value="Maf"/>
    <property type="match status" value="1"/>
</dbReference>
<dbReference type="KEGG" id="rpod:E0E05_13385"/>
<dbReference type="HAMAP" id="MF_00528">
    <property type="entry name" value="Maf"/>
    <property type="match status" value="1"/>
</dbReference>
<evidence type="ECO:0000256" key="4">
    <source>
        <dbReference type="HAMAP-Rule" id="MF_00528"/>
    </source>
</evidence>
<feature type="region of interest" description="Disordered" evidence="5">
    <location>
        <begin position="40"/>
        <end position="79"/>
    </location>
</feature>
<dbReference type="PIRSF" id="PIRSF006305">
    <property type="entry name" value="Maf"/>
    <property type="match status" value="1"/>
</dbReference>
<feature type="site" description="Important for substrate specificity" evidence="4">
    <location>
        <position position="174"/>
    </location>
</feature>
<dbReference type="EC" id="3.6.1.9" evidence="4"/>
<feature type="site" description="Important for substrate specificity" evidence="4">
    <location>
        <position position="91"/>
    </location>
</feature>
<proteinExistence type="inferred from homology"/>
<dbReference type="Proteomes" id="UP000293719">
    <property type="component" value="Chromosome"/>
</dbReference>
<keyword evidence="4" id="KW-0963">Cytoplasm</keyword>
<feature type="active site" description="Proton acceptor" evidence="4">
    <location>
        <position position="90"/>
    </location>
</feature>
<dbReference type="Pfam" id="PF02545">
    <property type="entry name" value="Maf"/>
    <property type="match status" value="1"/>
</dbReference>
<gene>
    <name evidence="6" type="ORF">E0E05_13385</name>
</gene>
<dbReference type="Gene3D" id="3.90.950.10">
    <property type="match status" value="1"/>
</dbReference>
<keyword evidence="7" id="KW-1185">Reference proteome</keyword>
<comment type="subcellular location">
    <subcellularLocation>
        <location evidence="4">Cytoplasm</location>
    </subcellularLocation>
</comment>
<dbReference type="GO" id="GO:0036221">
    <property type="term" value="F:UTP diphosphatase activity"/>
    <property type="evidence" value="ECO:0007669"/>
    <property type="project" value="RHEA"/>
</dbReference>
<dbReference type="NCBIfam" id="TIGR00172">
    <property type="entry name" value="maf"/>
    <property type="match status" value="1"/>
</dbReference>
<dbReference type="GO" id="GO:0005737">
    <property type="term" value="C:cytoplasm"/>
    <property type="evidence" value="ECO:0007669"/>
    <property type="project" value="UniProtKB-SubCell"/>
</dbReference>
<dbReference type="InterPro" id="IPR029001">
    <property type="entry name" value="ITPase-like_fam"/>
</dbReference>
<sequence length="219" mass="23644">MSAQAHSEAPLVLASASPRRVELLAQAGIEPARLLPTHIDETPYKAEHPRSLARRLSGEKAERARQIIDGERKGQAEDERGPAPFVLAADTVVAVGSNVMPKAELLDEASQCLRMLSGRAHRVYTGLALVTPKGRLRQRVVETRVRFKRLTREEMEAYLASGEWHGKAGGYAIQGLAGTFVVKLVGSYTNVVGLPLAETVALLTGEGFSVHFAWAQGGV</sequence>
<name>A0A4P6V3Y8_9HYPH</name>